<feature type="compositionally biased region" description="Basic residues" evidence="1">
    <location>
        <begin position="32"/>
        <end position="41"/>
    </location>
</feature>
<dbReference type="AlphaFoldDB" id="A0A6G1KFW5"/>
<dbReference type="EMBL" id="MU005767">
    <property type="protein sequence ID" value="KAF2711523.1"/>
    <property type="molecule type" value="Genomic_DNA"/>
</dbReference>
<feature type="compositionally biased region" description="Polar residues" evidence="1">
    <location>
        <begin position="1"/>
        <end position="11"/>
    </location>
</feature>
<sequence>MVALSTTSPFLSSRPGLVPKGITLSKTPTHSSSRKLHSTPPKRRENSLAPRSPLPASIAIRLSKKPPLPQKKKKKKKRHCMNRKKHTDTYICPLQNEKAKRSIYLSLYNACNTCASACASACTCPCLPVPARAWWPCRSARILVHPTCTAVEPRVG</sequence>
<accession>A0A6G1KFW5</accession>
<reference evidence="2" key="1">
    <citation type="journal article" date="2020" name="Stud. Mycol.">
        <title>101 Dothideomycetes genomes: a test case for predicting lifestyles and emergence of pathogens.</title>
        <authorList>
            <person name="Haridas S."/>
            <person name="Albert R."/>
            <person name="Binder M."/>
            <person name="Bloem J."/>
            <person name="Labutti K."/>
            <person name="Salamov A."/>
            <person name="Andreopoulos B."/>
            <person name="Baker S."/>
            <person name="Barry K."/>
            <person name="Bills G."/>
            <person name="Bluhm B."/>
            <person name="Cannon C."/>
            <person name="Castanera R."/>
            <person name="Culley D."/>
            <person name="Daum C."/>
            <person name="Ezra D."/>
            <person name="Gonzalez J."/>
            <person name="Henrissat B."/>
            <person name="Kuo A."/>
            <person name="Liang C."/>
            <person name="Lipzen A."/>
            <person name="Lutzoni F."/>
            <person name="Magnuson J."/>
            <person name="Mondo S."/>
            <person name="Nolan M."/>
            <person name="Ohm R."/>
            <person name="Pangilinan J."/>
            <person name="Park H.-J."/>
            <person name="Ramirez L."/>
            <person name="Alfaro M."/>
            <person name="Sun H."/>
            <person name="Tritt A."/>
            <person name="Yoshinaga Y."/>
            <person name="Zwiers L.-H."/>
            <person name="Turgeon B."/>
            <person name="Goodwin S."/>
            <person name="Spatafora J."/>
            <person name="Crous P."/>
            <person name="Grigoriev I."/>
        </authorList>
    </citation>
    <scope>NUCLEOTIDE SEQUENCE</scope>
    <source>
        <strain evidence="2">CBS 279.74</strain>
    </source>
</reference>
<protein>
    <submittedName>
        <fullName evidence="2">Uncharacterized protein</fullName>
    </submittedName>
</protein>
<evidence type="ECO:0000313" key="3">
    <source>
        <dbReference type="Proteomes" id="UP000799428"/>
    </source>
</evidence>
<name>A0A6G1KFW5_9PLEO</name>
<dbReference type="Proteomes" id="UP000799428">
    <property type="component" value="Unassembled WGS sequence"/>
</dbReference>
<feature type="region of interest" description="Disordered" evidence="1">
    <location>
        <begin position="1"/>
        <end position="82"/>
    </location>
</feature>
<feature type="compositionally biased region" description="Basic residues" evidence="1">
    <location>
        <begin position="70"/>
        <end position="82"/>
    </location>
</feature>
<proteinExistence type="predicted"/>
<evidence type="ECO:0000313" key="2">
    <source>
        <dbReference type="EMBL" id="KAF2711523.1"/>
    </source>
</evidence>
<gene>
    <name evidence="2" type="ORF">K504DRAFT_222962</name>
</gene>
<evidence type="ECO:0000256" key="1">
    <source>
        <dbReference type="SAM" id="MobiDB-lite"/>
    </source>
</evidence>
<keyword evidence="3" id="KW-1185">Reference proteome</keyword>
<organism evidence="2 3">
    <name type="scientific">Pleomassaria siparia CBS 279.74</name>
    <dbReference type="NCBI Taxonomy" id="1314801"/>
    <lineage>
        <taxon>Eukaryota</taxon>
        <taxon>Fungi</taxon>
        <taxon>Dikarya</taxon>
        <taxon>Ascomycota</taxon>
        <taxon>Pezizomycotina</taxon>
        <taxon>Dothideomycetes</taxon>
        <taxon>Pleosporomycetidae</taxon>
        <taxon>Pleosporales</taxon>
        <taxon>Pleomassariaceae</taxon>
        <taxon>Pleomassaria</taxon>
    </lineage>
</organism>